<feature type="domain" description="DUF4124" evidence="3">
    <location>
        <begin position="10"/>
        <end position="60"/>
    </location>
</feature>
<name>A0A923JRD8_9PSED</name>
<accession>A0A923JRD8</accession>
<organism evidence="4">
    <name type="scientific">Pseudomonas marvdashtae</name>
    <dbReference type="NCBI Taxonomy" id="2745500"/>
    <lineage>
        <taxon>Bacteria</taxon>
        <taxon>Pseudomonadati</taxon>
        <taxon>Pseudomonadota</taxon>
        <taxon>Gammaproteobacteria</taxon>
        <taxon>Pseudomonadales</taxon>
        <taxon>Pseudomonadaceae</taxon>
        <taxon>Pseudomonas</taxon>
    </lineage>
</organism>
<reference evidence="5" key="3">
    <citation type="submission" date="2021-06" db="EMBL/GenBank/DDBJ databases">
        <title>Updating the genus Pseudomonas: Description of 43 new species and partition of the Pseudomonas putida group.</title>
        <authorList>
            <person name="Girard L."/>
            <person name="Lood C."/>
            <person name="Vandamme P."/>
            <person name="Rokni-Zadeh H."/>
            <person name="Van Noort V."/>
            <person name="Hofte M."/>
            <person name="Lavigne R."/>
            <person name="De Mot R."/>
        </authorList>
    </citation>
    <scope>NUCLEOTIDE SEQUENCE</scope>
    <source>
        <strain evidence="5">SWRI102</strain>
    </source>
</reference>
<evidence type="ECO:0000313" key="4">
    <source>
        <dbReference type="EMBL" id="MBC3397650.1"/>
    </source>
</evidence>
<comment type="caution">
    <text evidence="4">The sequence shown here is derived from an EMBL/GenBank/DDBJ whole genome shotgun (WGS) entry which is preliminary data.</text>
</comment>
<reference evidence="4" key="2">
    <citation type="submission" date="2020-07" db="EMBL/GenBank/DDBJ databases">
        <authorList>
            <person name="Lood C."/>
            <person name="Girard L."/>
        </authorList>
    </citation>
    <scope>NUCLEOTIDE SEQUENCE</scope>
    <source>
        <strain evidence="4">SWRI102</strain>
    </source>
</reference>
<dbReference type="EMBL" id="JABWQX010000009">
    <property type="protein sequence ID" value="MBC3397650.1"/>
    <property type="molecule type" value="Genomic_DNA"/>
</dbReference>
<dbReference type="RefSeq" id="WP_186644524.1">
    <property type="nucleotide sequence ID" value="NZ_JABWQX020000007.1"/>
</dbReference>
<keyword evidence="2" id="KW-0732">Signal</keyword>
<evidence type="ECO:0000313" key="5">
    <source>
        <dbReference type="EMBL" id="MBV4554516.1"/>
    </source>
</evidence>
<dbReference type="Pfam" id="PF13511">
    <property type="entry name" value="DUF4124"/>
    <property type="match status" value="1"/>
</dbReference>
<evidence type="ECO:0000256" key="1">
    <source>
        <dbReference type="SAM" id="MobiDB-lite"/>
    </source>
</evidence>
<evidence type="ECO:0000259" key="3">
    <source>
        <dbReference type="Pfam" id="PF13511"/>
    </source>
</evidence>
<reference evidence="4 6" key="1">
    <citation type="journal article" date="2020" name="Microorganisms">
        <title>Reliable Identification of Environmental Pseudomonas Isolates Using the rpoD Gene.</title>
        <authorList>
            <consortium name="The Broad Institute Genome Sequencing Platform"/>
            <person name="Girard L."/>
            <person name="Lood C."/>
            <person name="Rokni-Zadeh H."/>
            <person name="van Noort V."/>
            <person name="Lavigne R."/>
            <person name="De Mot R."/>
        </authorList>
    </citation>
    <scope>NUCLEOTIDE SEQUENCE</scope>
    <source>
        <strain evidence="4 6">SWRI102</strain>
    </source>
</reference>
<feature type="region of interest" description="Disordered" evidence="1">
    <location>
        <begin position="178"/>
        <end position="208"/>
    </location>
</feature>
<feature type="chain" id="PRO_5044696856" evidence="2">
    <location>
        <begin position="20"/>
        <end position="208"/>
    </location>
</feature>
<protein>
    <submittedName>
        <fullName evidence="4">DUF4124 domain-containing protein</fullName>
    </submittedName>
</protein>
<dbReference type="EMBL" id="JABWQX020000007">
    <property type="protein sequence ID" value="MBV4554516.1"/>
    <property type="molecule type" value="Genomic_DNA"/>
</dbReference>
<feature type="region of interest" description="Disordered" evidence="1">
    <location>
        <begin position="35"/>
        <end position="71"/>
    </location>
</feature>
<sequence length="208" mass="23025">MIRWLVALGLTLAALPGAAQVYTYIDAQGNRVFTDQPRPGNATKVEVPPGNRMATPPSATTSTATSEKPPAEPLFRYEMLRLLIPEPDATIRSTAGEMIVTATSEPGLQKGHRYRLLLDGKSTGEPRPSPVFALENIDRGTHHLAVEILDEQDRIVERTANQPFHMQRVSLAQKRRVKPCAKADYGQRPECPLSDKPKEEESSILPFF</sequence>
<feature type="compositionally biased region" description="Low complexity" evidence="1">
    <location>
        <begin position="54"/>
        <end position="68"/>
    </location>
</feature>
<keyword evidence="6" id="KW-1185">Reference proteome</keyword>
<dbReference type="InterPro" id="IPR025392">
    <property type="entry name" value="DUF4124"/>
</dbReference>
<evidence type="ECO:0000313" key="6">
    <source>
        <dbReference type="Proteomes" id="UP000659438"/>
    </source>
</evidence>
<proteinExistence type="predicted"/>
<evidence type="ECO:0000256" key="2">
    <source>
        <dbReference type="SAM" id="SignalP"/>
    </source>
</evidence>
<feature type="signal peptide" evidence="2">
    <location>
        <begin position="1"/>
        <end position="19"/>
    </location>
</feature>
<gene>
    <name evidence="5" type="ORF">HU742_025535</name>
    <name evidence="4" type="ORF">HU742_20760</name>
</gene>
<dbReference type="Proteomes" id="UP000659438">
    <property type="component" value="Unassembled WGS sequence"/>
</dbReference>
<dbReference type="AlphaFoldDB" id="A0A923JRD8"/>